<feature type="DNA-binding region" description="OmpR/PhoB-type" evidence="7">
    <location>
        <begin position="150"/>
        <end position="253"/>
    </location>
</feature>
<dbReference type="Gene3D" id="6.10.250.690">
    <property type="match status" value="1"/>
</dbReference>
<dbReference type="SMART" id="SM00862">
    <property type="entry name" value="Trans_reg_C"/>
    <property type="match status" value="1"/>
</dbReference>
<dbReference type="InterPro" id="IPR011006">
    <property type="entry name" value="CheY-like_superfamily"/>
</dbReference>
<organism evidence="10 11">
    <name type="scientific">Paracidovorax wautersii</name>
    <dbReference type="NCBI Taxonomy" id="1177982"/>
    <lineage>
        <taxon>Bacteria</taxon>
        <taxon>Pseudomonadati</taxon>
        <taxon>Pseudomonadota</taxon>
        <taxon>Betaproteobacteria</taxon>
        <taxon>Burkholderiales</taxon>
        <taxon>Comamonadaceae</taxon>
        <taxon>Paracidovorax</taxon>
    </lineage>
</organism>
<evidence type="ECO:0000256" key="6">
    <source>
        <dbReference type="PROSITE-ProRule" id="PRU00169"/>
    </source>
</evidence>
<gene>
    <name evidence="10" type="ORF">QE399_001596</name>
</gene>
<dbReference type="PANTHER" id="PTHR48111">
    <property type="entry name" value="REGULATOR OF RPOS"/>
    <property type="match status" value="1"/>
</dbReference>
<keyword evidence="11" id="KW-1185">Reference proteome</keyword>
<dbReference type="CDD" id="cd00383">
    <property type="entry name" value="trans_reg_C"/>
    <property type="match status" value="1"/>
</dbReference>
<evidence type="ECO:0000259" key="8">
    <source>
        <dbReference type="PROSITE" id="PS50110"/>
    </source>
</evidence>
<comment type="caution">
    <text evidence="10">The sequence shown here is derived from an EMBL/GenBank/DDBJ whole genome shotgun (WGS) entry which is preliminary data.</text>
</comment>
<dbReference type="InterPro" id="IPR016032">
    <property type="entry name" value="Sig_transdc_resp-reg_C-effctor"/>
</dbReference>
<evidence type="ECO:0000313" key="10">
    <source>
        <dbReference type="EMBL" id="MDR6213907.1"/>
    </source>
</evidence>
<dbReference type="SUPFAM" id="SSF52172">
    <property type="entry name" value="CheY-like"/>
    <property type="match status" value="1"/>
</dbReference>
<accession>A0ABU1I9K8</accession>
<feature type="domain" description="Response regulatory" evidence="8">
    <location>
        <begin position="18"/>
        <end position="131"/>
    </location>
</feature>
<dbReference type="Gene3D" id="1.10.10.10">
    <property type="entry name" value="Winged helix-like DNA-binding domain superfamily/Winged helix DNA-binding domain"/>
    <property type="match status" value="1"/>
</dbReference>
<feature type="modified residue" description="4-aspartylphosphate" evidence="6">
    <location>
        <position position="67"/>
    </location>
</feature>
<dbReference type="Gene3D" id="3.40.50.2300">
    <property type="match status" value="1"/>
</dbReference>
<keyword evidence="3" id="KW-0805">Transcription regulation</keyword>
<evidence type="ECO:0000256" key="4">
    <source>
        <dbReference type="ARBA" id="ARBA00023125"/>
    </source>
</evidence>
<dbReference type="InterPro" id="IPR036388">
    <property type="entry name" value="WH-like_DNA-bd_sf"/>
</dbReference>
<name>A0ABU1I9K8_9BURK</name>
<keyword evidence="2" id="KW-0902">Two-component regulatory system</keyword>
<feature type="domain" description="OmpR/PhoB-type" evidence="9">
    <location>
        <begin position="150"/>
        <end position="253"/>
    </location>
</feature>
<proteinExistence type="predicted"/>
<keyword evidence="5" id="KW-0804">Transcription</keyword>
<keyword evidence="4 7" id="KW-0238">DNA-binding</keyword>
<dbReference type="CDD" id="cd17574">
    <property type="entry name" value="REC_OmpR"/>
    <property type="match status" value="1"/>
</dbReference>
<dbReference type="SUPFAM" id="SSF46894">
    <property type="entry name" value="C-terminal effector domain of the bipartite response regulators"/>
    <property type="match status" value="1"/>
</dbReference>
<dbReference type="InterPro" id="IPR001789">
    <property type="entry name" value="Sig_transdc_resp-reg_receiver"/>
</dbReference>
<dbReference type="PROSITE" id="PS51755">
    <property type="entry name" value="OMPR_PHOB"/>
    <property type="match status" value="1"/>
</dbReference>
<evidence type="ECO:0000259" key="9">
    <source>
        <dbReference type="PROSITE" id="PS51755"/>
    </source>
</evidence>
<sequence>MTAAAPPPHPAATPARLRVLVVDDHPRIREPLAAFLRREGLAVDTAGDARTLLSLLDLHRYDAVVLDVMLPDGDGSQLCHRIQAAQGVPVLLLTARSGVEDRVHGLERGADDYIVKPFDPRELLARIRAVVRRRSPAPAARTAPAPPAPTRCFAFAGWHFDAARACLRPPAGPVQRLGDAQARLLEVLLHHANSVLSRDQLLDLTRTQGREGDAAYDRTIDRQISRLRAQLHDAAAEAPLLRTVRGGGYSLVARVVPADAAET</sequence>
<evidence type="ECO:0000313" key="11">
    <source>
        <dbReference type="Proteomes" id="UP001267710"/>
    </source>
</evidence>
<evidence type="ECO:0000256" key="2">
    <source>
        <dbReference type="ARBA" id="ARBA00023012"/>
    </source>
</evidence>
<dbReference type="Proteomes" id="UP001267710">
    <property type="component" value="Unassembled WGS sequence"/>
</dbReference>
<dbReference type="EMBL" id="JAVIZX010000001">
    <property type="protein sequence ID" value="MDR6213907.1"/>
    <property type="molecule type" value="Genomic_DNA"/>
</dbReference>
<evidence type="ECO:0000256" key="5">
    <source>
        <dbReference type="ARBA" id="ARBA00023163"/>
    </source>
</evidence>
<evidence type="ECO:0000256" key="3">
    <source>
        <dbReference type="ARBA" id="ARBA00023015"/>
    </source>
</evidence>
<evidence type="ECO:0000256" key="7">
    <source>
        <dbReference type="PROSITE-ProRule" id="PRU01091"/>
    </source>
</evidence>
<protein>
    <submittedName>
        <fullName evidence="10">Two-component system OmpR family response regulator</fullName>
    </submittedName>
</protein>
<reference evidence="10 11" key="1">
    <citation type="submission" date="2023-08" db="EMBL/GenBank/DDBJ databases">
        <title>Functional and genomic diversity of the sorghum phyllosphere microbiome.</title>
        <authorList>
            <person name="Shade A."/>
        </authorList>
    </citation>
    <scope>NUCLEOTIDE SEQUENCE [LARGE SCALE GENOMIC DNA]</scope>
    <source>
        <strain evidence="10 11">SORGH_AS_0335</strain>
    </source>
</reference>
<dbReference type="Pfam" id="PF00072">
    <property type="entry name" value="Response_reg"/>
    <property type="match status" value="1"/>
</dbReference>
<dbReference type="PROSITE" id="PS50110">
    <property type="entry name" value="RESPONSE_REGULATORY"/>
    <property type="match status" value="1"/>
</dbReference>
<dbReference type="PANTHER" id="PTHR48111:SF4">
    <property type="entry name" value="DNA-BINDING DUAL TRANSCRIPTIONAL REGULATOR OMPR"/>
    <property type="match status" value="1"/>
</dbReference>
<dbReference type="SMART" id="SM00448">
    <property type="entry name" value="REC"/>
    <property type="match status" value="1"/>
</dbReference>
<keyword evidence="1 6" id="KW-0597">Phosphoprotein</keyword>
<dbReference type="Pfam" id="PF00486">
    <property type="entry name" value="Trans_reg_C"/>
    <property type="match status" value="1"/>
</dbReference>
<evidence type="ECO:0000256" key="1">
    <source>
        <dbReference type="ARBA" id="ARBA00022553"/>
    </source>
</evidence>
<dbReference type="InterPro" id="IPR039420">
    <property type="entry name" value="WalR-like"/>
</dbReference>
<dbReference type="RefSeq" id="WP_309827802.1">
    <property type="nucleotide sequence ID" value="NZ_JAVIZX010000001.1"/>
</dbReference>
<dbReference type="InterPro" id="IPR001867">
    <property type="entry name" value="OmpR/PhoB-type_DNA-bd"/>
</dbReference>